<evidence type="ECO:0000313" key="3">
    <source>
        <dbReference type="Proteomes" id="UP000214747"/>
    </source>
</evidence>
<proteinExistence type="predicted"/>
<keyword evidence="3" id="KW-1185">Reference proteome</keyword>
<reference evidence="2 3" key="1">
    <citation type="journal article" date="2010" name="Int. J. Syst. Evol. Microbiol.">
        <title>Reclassification of Herbaspirillum putei as a later heterotypic synonym of Herbaspirillum huttiense, with the description of H. huttiense subsp. huttiense subsp. nov. and H. huttiense subsp. putei subsp. nov., comb. nov., and description of Herbaspirillum aquaticum sp. nov.</title>
        <authorList>
            <person name="Dobritsa A.P."/>
            <person name="Reddy M.C."/>
            <person name="Samadpour M."/>
        </authorList>
    </citation>
    <scope>NUCLEOTIDE SEQUENCE [LARGE SCALE GENOMIC DNA]</scope>
    <source>
        <strain evidence="2 3">IEH 4430</strain>
    </source>
</reference>
<evidence type="ECO:0000313" key="2">
    <source>
        <dbReference type="EMBL" id="OWY33379.1"/>
    </source>
</evidence>
<dbReference type="EMBL" id="NJGV01000018">
    <property type="protein sequence ID" value="OWY33379.1"/>
    <property type="molecule type" value="Genomic_DNA"/>
</dbReference>
<comment type="caution">
    <text evidence="2">The sequence shown here is derived from an EMBL/GenBank/DDBJ whole genome shotgun (WGS) entry which is preliminary data.</text>
</comment>
<organism evidence="2 3">
    <name type="scientific">Herbaspirillum aquaticum</name>
    <dbReference type="NCBI Taxonomy" id="568783"/>
    <lineage>
        <taxon>Bacteria</taxon>
        <taxon>Pseudomonadati</taxon>
        <taxon>Pseudomonadota</taxon>
        <taxon>Betaproteobacteria</taxon>
        <taxon>Burkholderiales</taxon>
        <taxon>Oxalobacteraceae</taxon>
        <taxon>Herbaspirillum</taxon>
    </lineage>
</organism>
<accession>A0A225SS51</accession>
<name>A0A225SS51_9BURK</name>
<evidence type="ECO:0000256" key="1">
    <source>
        <dbReference type="SAM" id="Phobius"/>
    </source>
</evidence>
<feature type="transmembrane region" description="Helical" evidence="1">
    <location>
        <begin position="98"/>
        <end position="116"/>
    </location>
</feature>
<feature type="transmembrane region" description="Helical" evidence="1">
    <location>
        <begin position="60"/>
        <end position="77"/>
    </location>
</feature>
<dbReference type="Proteomes" id="UP000214747">
    <property type="component" value="Unassembled WGS sequence"/>
</dbReference>
<keyword evidence="1" id="KW-0812">Transmembrane</keyword>
<sequence length="231" mass="26600">MPLARAYFTQLLLGTLHAALLLCLLPLAAGATLLLLPHDLLQQWGLHQWRSALQQHRENLYWLAAMLMAGTLAWFYYGMGRVIVLAKPRWRTAYQTTTLLYMLVMSYGVAIALVSTTRPHYRQCEMYTQKLNGGLRHYRGEQFRVELCGSGSDANRRDHIRLRIFDEKGEARAVRYFTVHWGGPYPQLIDYARDHLAYFDASEGEDEDFVKVVPMPPTLADWISTRIPLLD</sequence>
<keyword evidence="1" id="KW-0472">Membrane</keyword>
<dbReference type="AlphaFoldDB" id="A0A225SS51"/>
<keyword evidence="1" id="KW-1133">Transmembrane helix</keyword>
<protein>
    <submittedName>
        <fullName evidence="2">Uncharacterized protein</fullName>
    </submittedName>
</protein>
<dbReference type="RefSeq" id="WP_088756189.1">
    <property type="nucleotide sequence ID" value="NZ_NJGV01000018.1"/>
</dbReference>
<gene>
    <name evidence="2" type="ORF">CEJ45_16770</name>
</gene>